<reference evidence="1 2" key="1">
    <citation type="journal article" date="2021" name="Int. J. Syst. Evol. Microbiol.">
        <title>Reticulibacter mediterranei gen. nov., sp. nov., within the new family Reticulibacteraceae fam. nov., and Ktedonospora formicarum gen. nov., sp. nov., Ktedonobacter robiniae sp. nov., Dictyobacter formicarum sp. nov. and Dictyobacter arantiisoli sp. nov., belonging to the class Ktedonobacteria.</title>
        <authorList>
            <person name="Yabe S."/>
            <person name="Zheng Y."/>
            <person name="Wang C.M."/>
            <person name="Sakai Y."/>
            <person name="Abe K."/>
            <person name="Yokota A."/>
            <person name="Donadio S."/>
            <person name="Cavaletti L."/>
            <person name="Monciardini P."/>
        </authorList>
    </citation>
    <scope>NUCLEOTIDE SEQUENCE [LARGE SCALE GENOMIC DNA]</scope>
    <source>
        <strain evidence="1 2">SOSP1-30</strain>
    </source>
</reference>
<protein>
    <submittedName>
        <fullName evidence="1">Uncharacterized protein</fullName>
    </submittedName>
</protein>
<gene>
    <name evidence="1" type="ORF">KSB_76490</name>
</gene>
<organism evidence="1 2">
    <name type="scientific">Ktedonobacter robiniae</name>
    <dbReference type="NCBI Taxonomy" id="2778365"/>
    <lineage>
        <taxon>Bacteria</taxon>
        <taxon>Bacillati</taxon>
        <taxon>Chloroflexota</taxon>
        <taxon>Ktedonobacteria</taxon>
        <taxon>Ktedonobacterales</taxon>
        <taxon>Ktedonobacteraceae</taxon>
        <taxon>Ktedonobacter</taxon>
    </lineage>
</organism>
<keyword evidence="2" id="KW-1185">Reference proteome</keyword>
<sequence>MRPLQSNQSVDVAALFDFLSQGTQFGTTGGNKRIEIGFKGRRRLIGTRREAENQVPFRFLLGEDS</sequence>
<name>A0ABQ3V1Z8_9CHLR</name>
<dbReference type="EMBL" id="BNJG01000003">
    <property type="protein sequence ID" value="GHO59174.1"/>
    <property type="molecule type" value="Genomic_DNA"/>
</dbReference>
<evidence type="ECO:0000313" key="1">
    <source>
        <dbReference type="EMBL" id="GHO59174.1"/>
    </source>
</evidence>
<comment type="caution">
    <text evidence="1">The sequence shown here is derived from an EMBL/GenBank/DDBJ whole genome shotgun (WGS) entry which is preliminary data.</text>
</comment>
<evidence type="ECO:0000313" key="2">
    <source>
        <dbReference type="Proteomes" id="UP000654345"/>
    </source>
</evidence>
<proteinExistence type="predicted"/>
<dbReference type="Proteomes" id="UP000654345">
    <property type="component" value="Unassembled WGS sequence"/>
</dbReference>
<accession>A0ABQ3V1Z8</accession>